<keyword evidence="1" id="KW-0004">4Fe-4S</keyword>
<accession>A0A559JGP9</accession>
<keyword evidence="4" id="KW-0408">Iron</keyword>
<keyword evidence="2" id="KW-0479">Metal-binding</keyword>
<dbReference type="EMBL" id="VNJJ01000007">
    <property type="protein sequence ID" value="TVX99052.1"/>
    <property type="molecule type" value="Genomic_DNA"/>
</dbReference>
<evidence type="ECO:0000313" key="6">
    <source>
        <dbReference type="EMBL" id="TVX99052.1"/>
    </source>
</evidence>
<dbReference type="GO" id="GO:0046872">
    <property type="term" value="F:metal ion binding"/>
    <property type="evidence" value="ECO:0007669"/>
    <property type="project" value="UniProtKB-KW"/>
</dbReference>
<evidence type="ECO:0000313" key="7">
    <source>
        <dbReference type="Proteomes" id="UP000316330"/>
    </source>
</evidence>
<sequence>MKNLFARRITTTGIAILLLFGLLAAGCSPSLSDKRKDDPSVVKTQKAVESAYRIDPDYDLIVAGTDPEGIAAAISAARNGLHVLLVDGRGRGMLGGLLTEGGLNSLDLNRIPGSQSSFLNKGLFQEWYDKIEGSSFDTITGANAFYDMVKVEPNIDLMMGLQDWKPFAENRNGRIQVTGMELTKSDGAVLAVRSGAVIDATQDGDIYAMAGSDYTVGREDVGDKTSLMVSTLVIRMSGVTDSIWKKMRKHAGSGSDERSIWGYNEAREYQSSDPKRIKLRGLNIGRQNDGTVLINAMQLFGVDPRDPESVERGLKDAKKEAPLIADFLRKKFPEMKDLQYAGTAEELYTRESRHLIGEYRLTTADVMEDRTHWDDIAYGSYPVDIQSTNDGVVGTVLMNPKQYGIPFRCLVPAGTDGLLVVGRSASYDSIPHGSARVVPLGIATGQAAGAAVKIALDRKISFADLSRSKEAIVELQGTLVEQGVELTAQKLPTPSYMKHEQYKGLLFAASTLFVSGGLKNDWKLDSPTNLQRFYNSVSTVRNLHSDLFHGDLSGVLTDYDAAAKMSLSLDDAAFIFAKAAQEDDELTSENALDELISHGWITNETLDTISNRSRLTNGDQYMLLRDIMVNGLGYRFDSDPA</sequence>
<dbReference type="AlphaFoldDB" id="A0A559JGP9"/>
<keyword evidence="7" id="KW-1185">Reference proteome</keyword>
<evidence type="ECO:0000256" key="5">
    <source>
        <dbReference type="ARBA" id="ARBA00023014"/>
    </source>
</evidence>
<dbReference type="Pfam" id="PF12831">
    <property type="entry name" value="FAD_oxidored"/>
    <property type="match status" value="1"/>
</dbReference>
<dbReference type="PANTHER" id="PTHR43498:SF1">
    <property type="entry name" value="COB--COM HETERODISULFIDE REDUCTASE IRON-SULFUR SUBUNIT A"/>
    <property type="match status" value="1"/>
</dbReference>
<keyword evidence="5" id="KW-0411">Iron-sulfur</keyword>
<evidence type="ECO:0000256" key="2">
    <source>
        <dbReference type="ARBA" id="ARBA00022723"/>
    </source>
</evidence>
<dbReference type="OrthoDB" id="9777740at2"/>
<dbReference type="Gene3D" id="3.50.50.60">
    <property type="entry name" value="FAD/NAD(P)-binding domain"/>
    <property type="match status" value="1"/>
</dbReference>
<dbReference type="GO" id="GO:0051539">
    <property type="term" value="F:4 iron, 4 sulfur cluster binding"/>
    <property type="evidence" value="ECO:0007669"/>
    <property type="project" value="UniProtKB-KW"/>
</dbReference>
<protein>
    <submittedName>
        <fullName evidence="6">FAD-dependent oxidoreductase</fullName>
    </submittedName>
</protein>
<name>A0A559JGP9_9BACL</name>
<dbReference type="InterPro" id="IPR039650">
    <property type="entry name" value="HdrA-like"/>
</dbReference>
<evidence type="ECO:0000256" key="4">
    <source>
        <dbReference type="ARBA" id="ARBA00023004"/>
    </source>
</evidence>
<keyword evidence="3" id="KW-0560">Oxidoreductase</keyword>
<evidence type="ECO:0000256" key="1">
    <source>
        <dbReference type="ARBA" id="ARBA00022485"/>
    </source>
</evidence>
<dbReference type="InterPro" id="IPR036188">
    <property type="entry name" value="FAD/NAD-bd_sf"/>
</dbReference>
<dbReference type="PANTHER" id="PTHR43498">
    <property type="entry name" value="FERREDOXIN:COB-COM HETERODISULFIDE REDUCTASE SUBUNIT A"/>
    <property type="match status" value="1"/>
</dbReference>
<reference evidence="6 7" key="1">
    <citation type="submission" date="2019-07" db="EMBL/GenBank/DDBJ databases">
        <authorList>
            <person name="Kim J."/>
        </authorList>
    </citation>
    <scope>NUCLEOTIDE SEQUENCE [LARGE SCALE GENOMIC DNA]</scope>
    <source>
        <strain evidence="6 7">G13</strain>
    </source>
</reference>
<dbReference type="SUPFAM" id="SSF51905">
    <property type="entry name" value="FAD/NAD(P)-binding domain"/>
    <property type="match status" value="1"/>
</dbReference>
<evidence type="ECO:0000256" key="3">
    <source>
        <dbReference type="ARBA" id="ARBA00023002"/>
    </source>
</evidence>
<dbReference type="Proteomes" id="UP000316330">
    <property type="component" value="Unassembled WGS sequence"/>
</dbReference>
<proteinExistence type="predicted"/>
<dbReference type="RefSeq" id="WP_144702790.1">
    <property type="nucleotide sequence ID" value="NZ_VNJJ01000007.1"/>
</dbReference>
<comment type="caution">
    <text evidence="6">The sequence shown here is derived from an EMBL/GenBank/DDBJ whole genome shotgun (WGS) entry which is preliminary data.</text>
</comment>
<dbReference type="PROSITE" id="PS51257">
    <property type="entry name" value="PROKAR_LIPOPROTEIN"/>
    <property type="match status" value="1"/>
</dbReference>
<organism evidence="6 7">
    <name type="scientific">Cohnella terricola</name>
    <dbReference type="NCBI Taxonomy" id="1289167"/>
    <lineage>
        <taxon>Bacteria</taxon>
        <taxon>Bacillati</taxon>
        <taxon>Bacillota</taxon>
        <taxon>Bacilli</taxon>
        <taxon>Bacillales</taxon>
        <taxon>Paenibacillaceae</taxon>
        <taxon>Cohnella</taxon>
    </lineage>
</organism>
<gene>
    <name evidence="6" type="ORF">FPZ45_13950</name>
</gene>
<dbReference type="GO" id="GO:0016491">
    <property type="term" value="F:oxidoreductase activity"/>
    <property type="evidence" value="ECO:0007669"/>
    <property type="project" value="UniProtKB-KW"/>
</dbReference>